<dbReference type="InterPro" id="IPR025411">
    <property type="entry name" value="DUF4136"/>
</dbReference>
<organism evidence="3 4">
    <name type="scientific">Hymenobacter jejuensis</name>
    <dbReference type="NCBI Taxonomy" id="2502781"/>
    <lineage>
        <taxon>Bacteria</taxon>
        <taxon>Pseudomonadati</taxon>
        <taxon>Bacteroidota</taxon>
        <taxon>Cytophagia</taxon>
        <taxon>Cytophagales</taxon>
        <taxon>Hymenobacteraceae</taxon>
        <taxon>Hymenobacter</taxon>
    </lineage>
</organism>
<dbReference type="Proteomes" id="UP000305398">
    <property type="component" value="Chromosome"/>
</dbReference>
<feature type="signal peptide" evidence="1">
    <location>
        <begin position="1"/>
        <end position="21"/>
    </location>
</feature>
<protein>
    <submittedName>
        <fullName evidence="3">DUF4136 domain-containing protein</fullName>
    </submittedName>
</protein>
<feature type="domain" description="DUF4136" evidence="2">
    <location>
        <begin position="22"/>
        <end position="176"/>
    </location>
</feature>
<evidence type="ECO:0000256" key="1">
    <source>
        <dbReference type="SAM" id="SignalP"/>
    </source>
</evidence>
<evidence type="ECO:0000313" key="3">
    <source>
        <dbReference type="EMBL" id="QDA60234.1"/>
    </source>
</evidence>
<dbReference type="Pfam" id="PF13590">
    <property type="entry name" value="DUF4136"/>
    <property type="match status" value="1"/>
</dbReference>
<evidence type="ECO:0000313" key="4">
    <source>
        <dbReference type="Proteomes" id="UP000305398"/>
    </source>
</evidence>
<name>A0A5B7ZYG5_9BACT</name>
<evidence type="ECO:0000259" key="2">
    <source>
        <dbReference type="Pfam" id="PF13590"/>
    </source>
</evidence>
<dbReference type="RefSeq" id="WP_139515412.1">
    <property type="nucleotide sequence ID" value="NZ_CP040896.1"/>
</dbReference>
<dbReference type="PROSITE" id="PS51257">
    <property type="entry name" value="PROKAR_LIPOPROTEIN"/>
    <property type="match status" value="1"/>
</dbReference>
<accession>A0A5B7ZYG5</accession>
<dbReference type="EMBL" id="CP040896">
    <property type="protein sequence ID" value="QDA60234.1"/>
    <property type="molecule type" value="Genomic_DNA"/>
</dbReference>
<dbReference type="AlphaFoldDB" id="A0A5B7ZYG5"/>
<dbReference type="KEGG" id="hyj:FHG12_08970"/>
<keyword evidence="1" id="KW-0732">Signal</keyword>
<keyword evidence="4" id="KW-1185">Reference proteome</keyword>
<sequence length="180" mass="20160">MKNLLILLLLAFSACAPVRIASTSQKPGVDFTAYKTYNFMDVSARNEASSEALGMGIGVQELKRAIAAELARRGYQPADRPDLWVNIGVVVEDQVQTRETNIRDAPRYIGQRNYHWQSEEVVVNTYKQGTATVELVDAARNERIWTGAAVGILTKDQERMGKRIDEAMQALFAKYPVKPR</sequence>
<proteinExistence type="predicted"/>
<dbReference type="Gene3D" id="3.30.160.670">
    <property type="match status" value="1"/>
</dbReference>
<dbReference type="OrthoDB" id="118896at2"/>
<feature type="chain" id="PRO_5022919461" evidence="1">
    <location>
        <begin position="22"/>
        <end position="180"/>
    </location>
</feature>
<reference evidence="3 4" key="1">
    <citation type="submission" date="2019-06" db="EMBL/GenBank/DDBJ databases">
        <authorList>
            <person name="Srinivasan S."/>
        </authorList>
    </citation>
    <scope>NUCLEOTIDE SEQUENCE [LARGE SCALE GENOMIC DNA]</scope>
    <source>
        <strain evidence="3 4">17J68-5</strain>
    </source>
</reference>
<gene>
    <name evidence="3" type="ORF">FHG12_08970</name>
</gene>